<dbReference type="EMBL" id="MTJN01000002">
    <property type="protein sequence ID" value="OOV08419.1"/>
    <property type="molecule type" value="Genomic_DNA"/>
</dbReference>
<comment type="caution">
    <text evidence="2">The sequence shown here is derived from an EMBL/GenBank/DDBJ whole genome shotgun (WGS) entry which is preliminary data.</text>
</comment>
<sequence length="94" mass="11009">MTTRDMYITKMKLQLDELNLQMAKLEARAQEAREDVRDTYKAEMAKLHQQSELAKAKLAEMQASTESAWDSMVAEMDKVRDAFVHSFRYFKSQI</sequence>
<evidence type="ECO:0000313" key="2">
    <source>
        <dbReference type="EMBL" id="OOV08419.1"/>
    </source>
</evidence>
<organism evidence="2 3">
    <name type="scientific">Rhodoferax fermentans</name>
    <dbReference type="NCBI Taxonomy" id="28066"/>
    <lineage>
        <taxon>Bacteria</taxon>
        <taxon>Pseudomonadati</taxon>
        <taxon>Pseudomonadota</taxon>
        <taxon>Betaproteobacteria</taxon>
        <taxon>Burkholderiales</taxon>
        <taxon>Comamonadaceae</taxon>
        <taxon>Rhodoferax</taxon>
    </lineage>
</organism>
<gene>
    <name evidence="2" type="ORF">RF819_18450</name>
</gene>
<evidence type="ECO:0000313" key="3">
    <source>
        <dbReference type="Proteomes" id="UP000190750"/>
    </source>
</evidence>
<accession>A0A1T1AWC7</accession>
<reference evidence="2 3" key="1">
    <citation type="submission" date="2017-01" db="EMBL/GenBank/DDBJ databases">
        <title>Genome sequencing of Rhodoferax fermentans JCM 7819.</title>
        <authorList>
            <person name="Kim Y.J."/>
            <person name="Farh M.E.-A."/>
            <person name="Yang D.-C."/>
        </authorList>
    </citation>
    <scope>NUCLEOTIDE SEQUENCE [LARGE SCALE GENOMIC DNA]</scope>
    <source>
        <strain evidence="2 3">JCM 7819</strain>
    </source>
</reference>
<feature type="coiled-coil region" evidence="1">
    <location>
        <begin position="8"/>
        <end position="64"/>
    </location>
</feature>
<dbReference type="RefSeq" id="WP_078366303.1">
    <property type="nucleotide sequence ID" value="NZ_MTJN01000002.1"/>
</dbReference>
<keyword evidence="1" id="KW-0175">Coiled coil</keyword>
<dbReference type="AlphaFoldDB" id="A0A1T1AWC7"/>
<evidence type="ECO:0008006" key="4">
    <source>
        <dbReference type="Google" id="ProtNLM"/>
    </source>
</evidence>
<proteinExistence type="predicted"/>
<dbReference type="OrthoDB" id="5339985at2"/>
<keyword evidence="3" id="KW-1185">Reference proteome</keyword>
<dbReference type="Proteomes" id="UP000190750">
    <property type="component" value="Unassembled WGS sequence"/>
</dbReference>
<evidence type="ECO:0000256" key="1">
    <source>
        <dbReference type="SAM" id="Coils"/>
    </source>
</evidence>
<name>A0A1T1AWC7_RHOFE</name>
<protein>
    <recommendedName>
        <fullName evidence="4">Coiled coil domain-containing protein</fullName>
    </recommendedName>
</protein>